<keyword evidence="2" id="KW-1185">Reference proteome</keyword>
<dbReference type="EMBL" id="JANRMS010000380">
    <property type="protein sequence ID" value="KAJ3540939.1"/>
    <property type="molecule type" value="Genomic_DNA"/>
</dbReference>
<proteinExistence type="predicted"/>
<dbReference type="Proteomes" id="UP001148629">
    <property type="component" value="Unassembled WGS sequence"/>
</dbReference>
<protein>
    <submittedName>
        <fullName evidence="1">Uncharacterized protein</fullName>
    </submittedName>
</protein>
<evidence type="ECO:0000313" key="2">
    <source>
        <dbReference type="Proteomes" id="UP001148629"/>
    </source>
</evidence>
<gene>
    <name evidence="1" type="ORF">NM208_g4834</name>
</gene>
<reference evidence="1" key="1">
    <citation type="submission" date="2022-08" db="EMBL/GenBank/DDBJ databases">
        <title>Genome Sequence of Fusarium decemcellulare.</title>
        <authorList>
            <person name="Buettner E."/>
        </authorList>
    </citation>
    <scope>NUCLEOTIDE SEQUENCE</scope>
    <source>
        <strain evidence="1">Babe19</strain>
    </source>
</reference>
<organism evidence="1 2">
    <name type="scientific">Fusarium decemcellulare</name>
    <dbReference type="NCBI Taxonomy" id="57161"/>
    <lineage>
        <taxon>Eukaryota</taxon>
        <taxon>Fungi</taxon>
        <taxon>Dikarya</taxon>
        <taxon>Ascomycota</taxon>
        <taxon>Pezizomycotina</taxon>
        <taxon>Sordariomycetes</taxon>
        <taxon>Hypocreomycetidae</taxon>
        <taxon>Hypocreales</taxon>
        <taxon>Nectriaceae</taxon>
        <taxon>Fusarium</taxon>
        <taxon>Fusarium decemcellulare species complex</taxon>
    </lineage>
</organism>
<evidence type="ECO:0000313" key="1">
    <source>
        <dbReference type="EMBL" id="KAJ3540939.1"/>
    </source>
</evidence>
<accession>A0ACC1SJJ1</accession>
<sequence>MKLFAILSLAIAAHISFALPQRGSGNSASFAGQACTDGTFDGTCDETGRCGLEIPPNELSRQFVDGQCGVDNSETEDQLRDFFGGGGNNDQQDDNNDDGADVASFEGQACTDGTFDGTCDDTGRTMAKTKKNWWKNQRARKIKPVRFDITQLPYDVLYNIFSYFCVHCCSTIDPLSLGTVCHNAQEWTRLPKRRERWWLQARRILFSLTLSCKVLHGAAQDVLYHDLTIGYSDPRLILDLKTGERKDLAAKVQRLSIGSGFLNHLKPLQIRSLILQAAADLGIDFMAAWRRRLVDASKDEIEAWTLKPPPLFYSPTGIPSEPDLPPGSKILYSEILLAFPSPEFIRLQKRWREWSRPRPRNAYGIGRLLTELIAVPIKLLPNLNHLDLRANGTAFLEPSSFKALGISSLPNIRTLEMDEPANFLMNMATGVETMHLRGESDQRPHAPKPQELRNLKTLRVSETRHHRVVFKEVLSACSTDLRTFVYEAGGPFSCAKEEDVTYTDITAAGAAEALKKHRHTLQTLHLDVSLRENIYPPLEEQMSHFTLHDFTALRHILLNLGLLFGDMTFYTTQDCSMTISSRLPRSVESLHLVSEPGQKKPVEQGLIGLAQTKERDPSRFPRLSYIGIAGGNIYICMRGVHEAMAAAGIEYGAEDWARNVKNVFVVEFNYVTALKGALHPRATTTLTQSTPFTMVIPTTYLCRYPLARAIAEIVSRTSQTALTDPDRPFQRSDEPSDHQQVSGIASLIPSRPPTCLPACLTLASKEGADFSPRSPALMTNPKIFILSPSPQPRLPQSPASAPLRIASHHKHPPRSKSRLRRRKAARCRLRRFPPRSVWGEVDSPCPLFQSPSPPPTTPPEVRSPMLSFWIVLSQAVPLPIAVYHPQSPSHVVDRLNTDLFSLQNPFSHASHHSPPLTQMASLLCTSYNYDTGTGSSERASLWETAMKKAEAKHAEEVAKDAAAKKAEEKEAEAEEEDEDEEDEDARLRLEAVVSATRCNYIPKQTTTTMPSKKHQKSTKPVSPAECLGIRVLLILSKAAKQRASSGTTKCRPTSLITQLRANPQREFGACIEAPFSCRCTWGGLPISDGEEHRGQPTPSLTSLIECTVLTCGHLEAQCLRPVHQVGARSRSSSPSPPPPAKKAKTKTHTKDVRLSLFYLVICSVSVLKQL</sequence>
<comment type="caution">
    <text evidence="1">The sequence shown here is derived from an EMBL/GenBank/DDBJ whole genome shotgun (WGS) entry which is preliminary data.</text>
</comment>
<name>A0ACC1SJJ1_9HYPO</name>